<dbReference type="AlphaFoldDB" id="X6NV82"/>
<feature type="coiled-coil region" evidence="1">
    <location>
        <begin position="4"/>
        <end position="38"/>
    </location>
</feature>
<evidence type="ECO:0000256" key="2">
    <source>
        <dbReference type="SAM" id="MobiDB-lite"/>
    </source>
</evidence>
<keyword evidence="4" id="KW-1185">Reference proteome</keyword>
<accession>X6NV82</accession>
<dbReference type="EMBL" id="ASPP01005780">
    <property type="protein sequence ID" value="ETO29896.1"/>
    <property type="molecule type" value="Genomic_DNA"/>
</dbReference>
<name>X6NV82_RETFI</name>
<dbReference type="Proteomes" id="UP000023152">
    <property type="component" value="Unassembled WGS sequence"/>
</dbReference>
<protein>
    <submittedName>
        <fullName evidence="3">C2H2-type zinc finger-containing protein</fullName>
    </submittedName>
</protein>
<feature type="compositionally biased region" description="Polar residues" evidence="2">
    <location>
        <begin position="280"/>
        <end position="308"/>
    </location>
</feature>
<evidence type="ECO:0000256" key="1">
    <source>
        <dbReference type="SAM" id="Coils"/>
    </source>
</evidence>
<feature type="coiled-coil region" evidence="1">
    <location>
        <begin position="178"/>
        <end position="257"/>
    </location>
</feature>
<proteinExistence type="predicted"/>
<feature type="compositionally biased region" description="Low complexity" evidence="2">
    <location>
        <begin position="268"/>
        <end position="278"/>
    </location>
</feature>
<evidence type="ECO:0000313" key="3">
    <source>
        <dbReference type="EMBL" id="ETO29896.1"/>
    </source>
</evidence>
<comment type="caution">
    <text evidence="3">The sequence shown here is derived from an EMBL/GenBank/DDBJ whole genome shotgun (WGS) entry which is preliminary data.</text>
</comment>
<sequence length="366" mass="42798">MEMINALQRKNNELEQQLMALSTEVQKHKEEEQRWQQERAVGYELMAKQTTLDTAQYKCMFNIQNENIQKQDIILELTNEVEQSHFTVSTLQATADRLASENKRLWKEIMALRDRKDERILQQIQSLDPSLSYSNGVLFSAVPLNENVQWEFSFCFVFSIYAELVRLKNLIELGKKTLTAQTEEIEKLSIENKSLNEQIHNLTGILKEKGLFKTYRPGTMTDWKEKDLQELQAEMVKERTQMQREDLKRIFERQEQIYWQQPQDNDNDNNNNNNNENDNAGDSKSIPSTTNTQPSGSAIPSGHNQTRTMSWNESDFQTAKNEMMAQLKQLKDQQIAEMLEKQDALRMQKTDDTAKHLHVKLPNCVF</sequence>
<reference evidence="3 4" key="1">
    <citation type="journal article" date="2013" name="Curr. Biol.">
        <title>The Genome of the Foraminiferan Reticulomyxa filosa.</title>
        <authorList>
            <person name="Glockner G."/>
            <person name="Hulsmann N."/>
            <person name="Schleicher M."/>
            <person name="Noegel A.A."/>
            <person name="Eichinger L."/>
            <person name="Gallinger C."/>
            <person name="Pawlowski J."/>
            <person name="Sierra R."/>
            <person name="Euteneuer U."/>
            <person name="Pillet L."/>
            <person name="Moustafa A."/>
            <person name="Platzer M."/>
            <person name="Groth M."/>
            <person name="Szafranski K."/>
            <person name="Schliwa M."/>
        </authorList>
    </citation>
    <scope>NUCLEOTIDE SEQUENCE [LARGE SCALE GENOMIC DNA]</scope>
</reference>
<feature type="region of interest" description="Disordered" evidence="2">
    <location>
        <begin position="260"/>
        <end position="308"/>
    </location>
</feature>
<keyword evidence="1" id="KW-0175">Coiled coil</keyword>
<gene>
    <name evidence="3" type="ORF">RFI_07225</name>
</gene>
<organism evidence="3 4">
    <name type="scientific">Reticulomyxa filosa</name>
    <dbReference type="NCBI Taxonomy" id="46433"/>
    <lineage>
        <taxon>Eukaryota</taxon>
        <taxon>Sar</taxon>
        <taxon>Rhizaria</taxon>
        <taxon>Retaria</taxon>
        <taxon>Foraminifera</taxon>
        <taxon>Monothalamids</taxon>
        <taxon>Reticulomyxidae</taxon>
        <taxon>Reticulomyxa</taxon>
    </lineage>
</organism>
<evidence type="ECO:0000313" key="4">
    <source>
        <dbReference type="Proteomes" id="UP000023152"/>
    </source>
</evidence>